<dbReference type="GO" id="GO:0003676">
    <property type="term" value="F:nucleic acid binding"/>
    <property type="evidence" value="ECO:0007669"/>
    <property type="project" value="InterPro"/>
</dbReference>
<organism evidence="1 2">
    <name type="scientific">Phytophthora rubi</name>
    <dbReference type="NCBI Taxonomy" id="129364"/>
    <lineage>
        <taxon>Eukaryota</taxon>
        <taxon>Sar</taxon>
        <taxon>Stramenopiles</taxon>
        <taxon>Oomycota</taxon>
        <taxon>Peronosporomycetes</taxon>
        <taxon>Peronosporales</taxon>
        <taxon>Peronosporaceae</taxon>
        <taxon>Phytophthora</taxon>
    </lineage>
</organism>
<dbReference type="InterPro" id="IPR036397">
    <property type="entry name" value="RNaseH_sf"/>
</dbReference>
<evidence type="ECO:0000313" key="2">
    <source>
        <dbReference type="Proteomes" id="UP000434957"/>
    </source>
</evidence>
<sequence length="294" mass="33836">MDDAATAAALRTVQRFVTSCGCKRGKRKGSTYRLSVENEAKRDSYVQLMTSESADHFRTVYLDESYIHHNYSSHNDSIYDPTDPYVIKEKHKGRRFCFIAAIIDKNRTLPDAGHTDADAAQLLSDTLDIFEGGKQTKDYHGMFNHDYFKSWIETLLAGLEARNFHRCRIVMDNAKYHKKLPKSTPRKGSRRSDMHAACKLYGISYTASDTRAIMWEKLSRHIVEHVEPEIVSMAKEKGHEVVFTPPHYSDLQPIEYVWANIKGEVGRQYTSNTTFQQVRNRLDRAFENISSKTI</sequence>
<comment type="caution">
    <text evidence="1">The sequence shown here is derived from an EMBL/GenBank/DDBJ whole genome shotgun (WGS) entry which is preliminary data.</text>
</comment>
<protein>
    <recommendedName>
        <fullName evidence="3">Tc1-like transposase DDE domain-containing protein</fullName>
    </recommendedName>
</protein>
<dbReference type="Gene3D" id="3.30.420.10">
    <property type="entry name" value="Ribonuclease H-like superfamily/Ribonuclease H"/>
    <property type="match status" value="1"/>
</dbReference>
<proteinExistence type="predicted"/>
<accession>A0A6A4BAH4</accession>
<dbReference type="PANTHER" id="PTHR33939">
    <property type="entry name" value="PROTEIN CBG22215"/>
    <property type="match status" value="1"/>
</dbReference>
<evidence type="ECO:0008006" key="3">
    <source>
        <dbReference type="Google" id="ProtNLM"/>
    </source>
</evidence>
<dbReference type="EMBL" id="QXFT01005876">
    <property type="protein sequence ID" value="KAE9270855.1"/>
    <property type="molecule type" value="Genomic_DNA"/>
</dbReference>
<keyword evidence="2" id="KW-1185">Reference proteome</keyword>
<reference evidence="1 2" key="1">
    <citation type="submission" date="2018-08" db="EMBL/GenBank/DDBJ databases">
        <title>Genomic investigation of the strawberry pathogen Phytophthora fragariae indicates pathogenicity is determined by transcriptional variation in three key races.</title>
        <authorList>
            <person name="Adams T.M."/>
            <person name="Armitage A.D."/>
            <person name="Sobczyk M.K."/>
            <person name="Bates H.J."/>
            <person name="Dunwell J.M."/>
            <person name="Nellist C.F."/>
            <person name="Harrison R.J."/>
        </authorList>
    </citation>
    <scope>NUCLEOTIDE SEQUENCE [LARGE SCALE GENOMIC DNA]</scope>
    <source>
        <strain evidence="1 2">SCRP333</strain>
    </source>
</reference>
<dbReference type="AlphaFoldDB" id="A0A6A4BAH4"/>
<dbReference type="PANTHER" id="PTHR33939:SF1">
    <property type="entry name" value="DUF4371 DOMAIN-CONTAINING PROTEIN"/>
    <property type="match status" value="1"/>
</dbReference>
<evidence type="ECO:0000313" key="1">
    <source>
        <dbReference type="EMBL" id="KAE9270855.1"/>
    </source>
</evidence>
<gene>
    <name evidence="1" type="ORF">PR003_g30693</name>
</gene>
<dbReference type="Proteomes" id="UP000434957">
    <property type="component" value="Unassembled WGS sequence"/>
</dbReference>
<name>A0A6A4BAH4_9STRA</name>